<accession>A0AAV1RSN7</accession>
<feature type="region of interest" description="Disordered" evidence="1">
    <location>
        <begin position="25"/>
        <end position="44"/>
    </location>
</feature>
<dbReference type="Proteomes" id="UP001314170">
    <property type="component" value="Unassembled WGS sequence"/>
</dbReference>
<sequence>MNAKMGDAEYSATILRKMTETKILGNGFDDEQGQPSNSDPVDKDPMSASLCILHNENELIEITIASYVSNAKLGSGLDFSKWVLIDSSFLNCNIVVSSVEFYVLMPQEFGVS</sequence>
<protein>
    <submittedName>
        <fullName evidence="2">Uncharacterized protein</fullName>
    </submittedName>
</protein>
<evidence type="ECO:0000256" key="1">
    <source>
        <dbReference type="SAM" id="MobiDB-lite"/>
    </source>
</evidence>
<keyword evidence="3" id="KW-1185">Reference proteome</keyword>
<evidence type="ECO:0000313" key="3">
    <source>
        <dbReference type="Proteomes" id="UP001314170"/>
    </source>
</evidence>
<reference evidence="2 3" key="1">
    <citation type="submission" date="2024-01" db="EMBL/GenBank/DDBJ databases">
        <authorList>
            <person name="Waweru B."/>
        </authorList>
    </citation>
    <scope>NUCLEOTIDE SEQUENCE [LARGE SCALE GENOMIC DNA]</scope>
</reference>
<gene>
    <name evidence="2" type="ORF">DCAF_LOCUS13505</name>
</gene>
<dbReference type="EMBL" id="CAWUPB010001116">
    <property type="protein sequence ID" value="CAK7338458.1"/>
    <property type="molecule type" value="Genomic_DNA"/>
</dbReference>
<organism evidence="2 3">
    <name type="scientific">Dovyalis caffra</name>
    <dbReference type="NCBI Taxonomy" id="77055"/>
    <lineage>
        <taxon>Eukaryota</taxon>
        <taxon>Viridiplantae</taxon>
        <taxon>Streptophyta</taxon>
        <taxon>Embryophyta</taxon>
        <taxon>Tracheophyta</taxon>
        <taxon>Spermatophyta</taxon>
        <taxon>Magnoliopsida</taxon>
        <taxon>eudicotyledons</taxon>
        <taxon>Gunneridae</taxon>
        <taxon>Pentapetalae</taxon>
        <taxon>rosids</taxon>
        <taxon>fabids</taxon>
        <taxon>Malpighiales</taxon>
        <taxon>Salicaceae</taxon>
        <taxon>Flacourtieae</taxon>
        <taxon>Dovyalis</taxon>
    </lineage>
</organism>
<comment type="caution">
    <text evidence="2">The sequence shown here is derived from an EMBL/GenBank/DDBJ whole genome shotgun (WGS) entry which is preliminary data.</text>
</comment>
<evidence type="ECO:0000313" key="2">
    <source>
        <dbReference type="EMBL" id="CAK7338458.1"/>
    </source>
</evidence>
<dbReference type="AlphaFoldDB" id="A0AAV1RSN7"/>
<name>A0AAV1RSN7_9ROSI</name>
<proteinExistence type="predicted"/>